<dbReference type="EMBL" id="CP006577">
    <property type="protein sequence ID" value="AIG98196.1"/>
    <property type="molecule type" value="Genomic_DNA"/>
</dbReference>
<name>A0A075WDY0_ARCFL</name>
<dbReference type="AlphaFoldDB" id="A0A075WDY0"/>
<dbReference type="HOGENOM" id="CLU_822834_0_0_2"/>
<dbReference type="KEGG" id="afg:AFULGI_00014270"/>
<reference evidence="1 2" key="1">
    <citation type="submission" date="2013-07" db="EMBL/GenBank/DDBJ databases">
        <title>Genome of Archaeoglobus fulgidus.</title>
        <authorList>
            <person name="Fiebig A."/>
            <person name="Birkeland N.-K."/>
        </authorList>
    </citation>
    <scope>NUCLEOTIDE SEQUENCE [LARGE SCALE GENOMIC DNA]</scope>
    <source>
        <strain evidence="1 2">DSM 8774</strain>
    </source>
</reference>
<evidence type="ECO:0000313" key="2">
    <source>
        <dbReference type="Proteomes" id="UP000028501"/>
    </source>
</evidence>
<sequence>MMDKIYIDKINEIEKRMNYVVDNWEFDPQISNQEIRFVLCAYIHGFYKNKKVKKLAESYSQKIKERRRLDSETILTALVSALIVGEDLLIYWNKLKNRIEKSPITEKSNLIIQLLPILNFNILKKIGELEYFKSLLEYLRTQGEELIYYWACKQIFLEKINVNIDTSKIKNLKEYLLWELITSEEYENQKESLREKFIPEILNYKFERFDLVVFLMYLFLKKNRIYIFTESELNRIIKKEVMLRINKKVWFPVLSSLLFLLIKLWSIESIKITYETHGQILMIIVGTSFLYFEERLPPIELPVKRIKITLGQIGEFMIVVPILKALGLVSLITRMIP</sequence>
<dbReference type="Proteomes" id="UP000028501">
    <property type="component" value="Chromosome"/>
</dbReference>
<organism evidence="1 2">
    <name type="scientific">Archaeoglobus fulgidus DSM 8774</name>
    <dbReference type="NCBI Taxonomy" id="1344584"/>
    <lineage>
        <taxon>Archaea</taxon>
        <taxon>Methanobacteriati</taxon>
        <taxon>Methanobacteriota</taxon>
        <taxon>Archaeoglobi</taxon>
        <taxon>Archaeoglobales</taxon>
        <taxon>Archaeoglobaceae</taxon>
        <taxon>Archaeoglobus</taxon>
    </lineage>
</organism>
<proteinExistence type="predicted"/>
<gene>
    <name evidence="1" type="ORF">AFULGI_00014270</name>
</gene>
<dbReference type="RefSeq" id="WP_048064368.1">
    <property type="nucleotide sequence ID" value="NZ_CP006577.1"/>
</dbReference>
<evidence type="ECO:0000313" key="1">
    <source>
        <dbReference type="EMBL" id="AIG98196.1"/>
    </source>
</evidence>
<protein>
    <submittedName>
        <fullName evidence="1">Uncharacterized protein</fullName>
    </submittedName>
</protein>
<dbReference type="GeneID" id="24794928"/>
<accession>A0A075WDY0</accession>